<dbReference type="InterPro" id="IPR011057">
    <property type="entry name" value="Mss4-like_sf"/>
</dbReference>
<evidence type="ECO:0000313" key="3">
    <source>
        <dbReference type="Proteomes" id="UP001165205"/>
    </source>
</evidence>
<evidence type="ECO:0000256" key="1">
    <source>
        <dbReference type="SAM" id="MobiDB-lite"/>
    </source>
</evidence>
<dbReference type="EMBL" id="BSYA01000153">
    <property type="protein sequence ID" value="GMG34930.1"/>
    <property type="molecule type" value="Genomic_DNA"/>
</dbReference>
<feature type="region of interest" description="Disordered" evidence="1">
    <location>
        <begin position="1"/>
        <end position="29"/>
    </location>
</feature>
<accession>A0AAN5C275</accession>
<reference evidence="2" key="1">
    <citation type="submission" date="2023-04" db="EMBL/GenBank/DDBJ databases">
        <title>Aspergillus oryzae NBRC 4228.</title>
        <authorList>
            <person name="Ichikawa N."/>
            <person name="Sato H."/>
            <person name="Tonouchi N."/>
        </authorList>
    </citation>
    <scope>NUCLEOTIDE SEQUENCE</scope>
    <source>
        <strain evidence="2">NBRC 4228</strain>
    </source>
</reference>
<comment type="caution">
    <text evidence="2">The sequence shown here is derived from an EMBL/GenBank/DDBJ whole genome shotgun (WGS) entry which is preliminary data.</text>
</comment>
<evidence type="ECO:0000313" key="2">
    <source>
        <dbReference type="EMBL" id="GMG34930.1"/>
    </source>
</evidence>
<name>A0AAN5C275_ASPOZ</name>
<sequence>MAEDMPTGGDPFPNPISGTTDEASWKHRPPYKVQTDEEFGPVKWTGRCQCGQVEYKINREKPLKSNRRAVEIPDGKPKWSELDDSSELLDDSGNPKKGES</sequence>
<feature type="region of interest" description="Disordered" evidence="1">
    <location>
        <begin position="66"/>
        <end position="100"/>
    </location>
</feature>
<organism evidence="2 3">
    <name type="scientific">Aspergillus oryzae</name>
    <name type="common">Yellow koji mold</name>
    <dbReference type="NCBI Taxonomy" id="5062"/>
    <lineage>
        <taxon>Eukaryota</taxon>
        <taxon>Fungi</taxon>
        <taxon>Dikarya</taxon>
        <taxon>Ascomycota</taxon>
        <taxon>Pezizomycotina</taxon>
        <taxon>Eurotiomycetes</taxon>
        <taxon>Eurotiomycetidae</taxon>
        <taxon>Eurotiales</taxon>
        <taxon>Aspergillaceae</taxon>
        <taxon>Aspergillus</taxon>
        <taxon>Aspergillus subgen. Circumdati</taxon>
    </lineage>
</organism>
<feature type="compositionally biased region" description="Basic and acidic residues" evidence="1">
    <location>
        <begin position="66"/>
        <end position="81"/>
    </location>
</feature>
<dbReference type="SUPFAM" id="SSF51316">
    <property type="entry name" value="Mss4-like"/>
    <property type="match status" value="1"/>
</dbReference>
<gene>
    <name evidence="2" type="ORF">Aory04_001021200</name>
</gene>
<proteinExistence type="predicted"/>
<dbReference type="Proteomes" id="UP001165205">
    <property type="component" value="Unassembled WGS sequence"/>
</dbReference>
<dbReference type="AlphaFoldDB" id="A0AAN5C275"/>
<protein>
    <submittedName>
        <fullName evidence="2">Unnamed protein product</fullName>
    </submittedName>
</protein>